<dbReference type="Pfam" id="PF00132">
    <property type="entry name" value="Hexapep"/>
    <property type="match status" value="1"/>
</dbReference>
<dbReference type="InterPro" id="IPR051159">
    <property type="entry name" value="Hexapeptide_acetyltransf"/>
</dbReference>
<feature type="compositionally biased region" description="Low complexity" evidence="4">
    <location>
        <begin position="433"/>
        <end position="442"/>
    </location>
</feature>
<dbReference type="PROSITE" id="PS50048">
    <property type="entry name" value="ZN2_CY6_FUNGAL_2"/>
    <property type="match status" value="1"/>
</dbReference>
<feature type="compositionally biased region" description="Polar residues" evidence="4">
    <location>
        <begin position="402"/>
        <end position="415"/>
    </location>
</feature>
<dbReference type="InterPro" id="IPR024688">
    <property type="entry name" value="Mac_dom"/>
</dbReference>
<sequence>MSTATAPTHVQATNGMTMGRLNTAISGFTAVNSESQGSPSQVVATRDTIDQEKHRGDAHRTATQHSSQGWRPRGGSVHTTQPDGKDARKRKRSVSASVTSPGPHMTTEFQVERSHSPTRHVANLDSAVDLSPPGNMMNRAHAPSAEGQAAGARHVAPSSREPSPVRRWAAAEPVPPPRPEIEADLAESLQRVLHNPPAPHESTATAVSQRSERADARTTPPVDDVNHMHSQSYSPEKNSGEYDAKKRKRNFSNRTKTGCHTCRERKKKCDELKPKCVNCLRGNYACGGYGPKPPVKDQSSSTRAPTALKSKPGTYEPSHGPSTYFQSPVDAPRYSPWGRIPEPIERPHIPLGPPQPYSRDCGPEATAWPHTAEPPPSHIHERLPATDFPPMPPLNPYGPGHSSRQTNRGSWSHEPSSAMHFRSSTDSTGYGPALSSRDSASTTSSQRTAALALAYGGSQHLPEKQKMLLGLPFMPYRDSELLSDRDQCKAALERYNDSALASRGHSSEERARFFRAIVEPPFRETYKLRHAPDTHYSGPKGSVGPNTYVETPFTCDYGFNIHLGEEVLIQPGCYMQDACEISIGARTIIGPNVKFYGTTTSVDASQRKGSQGNFVAGAIRVGDDCFIGGDAIIMPFRKIGNGAVVGAGSVVTKDVKENTVVAGNPAKFIRRIVPGHTGQGVDGHHNSDIQEQNHRMLGEMREEALKHPDR</sequence>
<dbReference type="SMART" id="SM00066">
    <property type="entry name" value="GAL4"/>
    <property type="match status" value="1"/>
</dbReference>
<evidence type="ECO:0000256" key="1">
    <source>
        <dbReference type="ARBA" id="ARBA00007274"/>
    </source>
</evidence>
<feature type="compositionally biased region" description="Basic and acidic residues" evidence="4">
    <location>
        <begin position="51"/>
        <end position="60"/>
    </location>
</feature>
<dbReference type="Gene3D" id="2.160.10.10">
    <property type="entry name" value="Hexapeptide repeat proteins"/>
    <property type="match status" value="1"/>
</dbReference>
<dbReference type="Gene3D" id="4.10.240.10">
    <property type="entry name" value="Zn(2)-C6 fungal-type DNA-binding domain"/>
    <property type="match status" value="1"/>
</dbReference>
<feature type="domain" description="Zn(2)-C6 fungal-type" evidence="5">
    <location>
        <begin position="258"/>
        <end position="286"/>
    </location>
</feature>
<dbReference type="SUPFAM" id="SSF51161">
    <property type="entry name" value="Trimeric LpxA-like enzymes"/>
    <property type="match status" value="1"/>
</dbReference>
<protein>
    <recommendedName>
        <fullName evidence="5">Zn(2)-C6 fungal-type domain-containing protein</fullName>
    </recommendedName>
</protein>
<evidence type="ECO:0000256" key="4">
    <source>
        <dbReference type="SAM" id="MobiDB-lite"/>
    </source>
</evidence>
<feature type="region of interest" description="Disordered" evidence="4">
    <location>
        <begin position="51"/>
        <end position="180"/>
    </location>
</feature>
<dbReference type="GO" id="GO:0000981">
    <property type="term" value="F:DNA-binding transcription factor activity, RNA polymerase II-specific"/>
    <property type="evidence" value="ECO:0007669"/>
    <property type="project" value="InterPro"/>
</dbReference>
<dbReference type="InterPro" id="IPR011004">
    <property type="entry name" value="Trimer_LpxA-like_sf"/>
</dbReference>
<dbReference type="Pfam" id="PF00172">
    <property type="entry name" value="Zn_clus"/>
    <property type="match status" value="1"/>
</dbReference>
<keyword evidence="2" id="KW-0808">Transferase</keyword>
<keyword evidence="3" id="KW-0539">Nucleus</keyword>
<feature type="region of interest" description="Disordered" evidence="4">
    <location>
        <begin position="288"/>
        <end position="442"/>
    </location>
</feature>
<proteinExistence type="inferred from homology"/>
<comment type="caution">
    <text evidence="6">The sequence shown here is derived from an EMBL/GenBank/DDBJ whole genome shotgun (WGS) entry which is preliminary data.</text>
</comment>
<dbReference type="PANTHER" id="PTHR23416:SF76">
    <property type="entry name" value="ZN(II)2CYS6 TRANSCRIPTION FACTOR (EUROFUNG)"/>
    <property type="match status" value="1"/>
</dbReference>
<organism evidence="6 7">
    <name type="scientific">Meristemomyces frigidus</name>
    <dbReference type="NCBI Taxonomy" id="1508187"/>
    <lineage>
        <taxon>Eukaryota</taxon>
        <taxon>Fungi</taxon>
        <taxon>Dikarya</taxon>
        <taxon>Ascomycota</taxon>
        <taxon>Pezizomycotina</taxon>
        <taxon>Dothideomycetes</taxon>
        <taxon>Dothideomycetidae</taxon>
        <taxon>Mycosphaerellales</taxon>
        <taxon>Teratosphaeriaceae</taxon>
        <taxon>Meristemomyces</taxon>
    </lineage>
</organism>
<dbReference type="CDD" id="cd03357">
    <property type="entry name" value="LbH_MAT_GAT"/>
    <property type="match status" value="1"/>
</dbReference>
<dbReference type="InterPro" id="IPR001451">
    <property type="entry name" value="Hexapep"/>
</dbReference>
<feature type="region of interest" description="Disordered" evidence="4">
    <location>
        <begin position="195"/>
        <end position="249"/>
    </location>
</feature>
<reference evidence="6" key="1">
    <citation type="submission" date="2023-08" db="EMBL/GenBank/DDBJ databases">
        <title>Black Yeasts Isolated from many extreme environments.</title>
        <authorList>
            <person name="Coleine C."/>
            <person name="Stajich J.E."/>
            <person name="Selbmann L."/>
        </authorList>
    </citation>
    <scope>NUCLEOTIDE SEQUENCE</scope>
    <source>
        <strain evidence="6">CCFEE 5401</strain>
    </source>
</reference>
<feature type="compositionally biased region" description="Pro residues" evidence="4">
    <location>
        <begin position="387"/>
        <end position="396"/>
    </location>
</feature>
<dbReference type="CDD" id="cd00067">
    <property type="entry name" value="GAL4"/>
    <property type="match status" value="1"/>
</dbReference>
<dbReference type="InterPro" id="IPR001138">
    <property type="entry name" value="Zn2Cys6_DnaBD"/>
</dbReference>
<dbReference type="GO" id="GO:0008270">
    <property type="term" value="F:zinc ion binding"/>
    <property type="evidence" value="ECO:0007669"/>
    <property type="project" value="InterPro"/>
</dbReference>
<feature type="compositionally biased region" description="Polar residues" evidence="4">
    <location>
        <begin position="228"/>
        <end position="237"/>
    </location>
</feature>
<evidence type="ECO:0000259" key="5">
    <source>
        <dbReference type="PROSITE" id="PS50048"/>
    </source>
</evidence>
<evidence type="ECO:0000256" key="2">
    <source>
        <dbReference type="ARBA" id="ARBA00022679"/>
    </source>
</evidence>
<dbReference type="InterPro" id="IPR036864">
    <property type="entry name" value="Zn2-C6_fun-type_DNA-bd_sf"/>
</dbReference>
<accession>A0AAN7TCP3</accession>
<evidence type="ECO:0000313" key="7">
    <source>
        <dbReference type="Proteomes" id="UP001310890"/>
    </source>
</evidence>
<evidence type="ECO:0000256" key="3">
    <source>
        <dbReference type="ARBA" id="ARBA00023242"/>
    </source>
</evidence>
<dbReference type="Pfam" id="PF12464">
    <property type="entry name" value="Mac"/>
    <property type="match status" value="1"/>
</dbReference>
<dbReference type="EMBL" id="JAVRRL010000046">
    <property type="protein sequence ID" value="KAK5110768.1"/>
    <property type="molecule type" value="Genomic_DNA"/>
</dbReference>
<evidence type="ECO:0000313" key="6">
    <source>
        <dbReference type="EMBL" id="KAK5110768.1"/>
    </source>
</evidence>
<dbReference type="GO" id="GO:0008374">
    <property type="term" value="F:O-acyltransferase activity"/>
    <property type="evidence" value="ECO:0007669"/>
    <property type="project" value="TreeGrafter"/>
</dbReference>
<name>A0AAN7TCP3_9PEZI</name>
<dbReference type="PANTHER" id="PTHR23416">
    <property type="entry name" value="SIALIC ACID SYNTHASE-RELATED"/>
    <property type="match status" value="1"/>
</dbReference>
<comment type="similarity">
    <text evidence="1">Belongs to the transferase hexapeptide repeat family.</text>
</comment>
<dbReference type="SUPFAM" id="SSF57701">
    <property type="entry name" value="Zn2/Cys6 DNA-binding domain"/>
    <property type="match status" value="1"/>
</dbReference>
<dbReference type="GO" id="GO:0016407">
    <property type="term" value="F:acetyltransferase activity"/>
    <property type="evidence" value="ECO:0007669"/>
    <property type="project" value="InterPro"/>
</dbReference>
<dbReference type="AlphaFoldDB" id="A0AAN7TCP3"/>
<dbReference type="Proteomes" id="UP001310890">
    <property type="component" value="Unassembled WGS sequence"/>
</dbReference>
<gene>
    <name evidence="6" type="ORF">LTR62_005645</name>
</gene>
<dbReference type="PROSITE" id="PS00463">
    <property type="entry name" value="ZN2_CY6_FUNGAL_1"/>
    <property type="match status" value="1"/>
</dbReference>